<protein>
    <submittedName>
        <fullName evidence="2">Gliding motility-associated C-terminal domain-containing protein</fullName>
    </submittedName>
</protein>
<evidence type="ECO:0000259" key="1">
    <source>
        <dbReference type="Pfam" id="PF19081"/>
    </source>
</evidence>
<proteinExistence type="predicted"/>
<dbReference type="InterPro" id="IPR044023">
    <property type="entry name" value="Ig_7"/>
</dbReference>
<dbReference type="RefSeq" id="WP_103913470.1">
    <property type="nucleotide sequence ID" value="NZ_FNUS01000003.1"/>
</dbReference>
<accession>A0A1H5XNU1</accession>
<reference evidence="3" key="1">
    <citation type="submission" date="2016-10" db="EMBL/GenBank/DDBJ databases">
        <authorList>
            <person name="Varghese N."/>
            <person name="Submissions S."/>
        </authorList>
    </citation>
    <scope>NUCLEOTIDE SEQUENCE [LARGE SCALE GENOMIC DNA]</scope>
    <source>
        <strain evidence="3">DSM 21580</strain>
    </source>
</reference>
<dbReference type="Pfam" id="PF13585">
    <property type="entry name" value="CHU_C"/>
    <property type="match status" value="1"/>
</dbReference>
<keyword evidence="3" id="KW-1185">Reference proteome</keyword>
<dbReference type="Proteomes" id="UP000236738">
    <property type="component" value="Unassembled WGS sequence"/>
</dbReference>
<dbReference type="InterPro" id="IPR026341">
    <property type="entry name" value="T9SS_type_B"/>
</dbReference>
<evidence type="ECO:0000313" key="3">
    <source>
        <dbReference type="Proteomes" id="UP000236738"/>
    </source>
</evidence>
<feature type="domain" description="Ig-like" evidence="1">
    <location>
        <begin position="332"/>
        <end position="408"/>
    </location>
</feature>
<dbReference type="NCBIfam" id="TIGR04131">
    <property type="entry name" value="Bac_Flav_CTERM"/>
    <property type="match status" value="1"/>
</dbReference>
<dbReference type="Pfam" id="PF19081">
    <property type="entry name" value="Ig_7"/>
    <property type="match status" value="8"/>
</dbReference>
<evidence type="ECO:0000313" key="2">
    <source>
        <dbReference type="EMBL" id="SEG12916.1"/>
    </source>
</evidence>
<dbReference type="OrthoDB" id="9765926at2"/>
<feature type="domain" description="Ig-like" evidence="1">
    <location>
        <begin position="885"/>
        <end position="962"/>
    </location>
</feature>
<feature type="domain" description="Ig-like" evidence="1">
    <location>
        <begin position="727"/>
        <end position="803"/>
    </location>
</feature>
<dbReference type="EMBL" id="FNUS01000003">
    <property type="protein sequence ID" value="SEG12916.1"/>
    <property type="molecule type" value="Genomic_DNA"/>
</dbReference>
<name>A0A1H5XNU1_9FLAO</name>
<organism evidence="2 3">
    <name type="scientific">Halpernia humi</name>
    <dbReference type="NCBI Taxonomy" id="493375"/>
    <lineage>
        <taxon>Bacteria</taxon>
        <taxon>Pseudomonadati</taxon>
        <taxon>Bacteroidota</taxon>
        <taxon>Flavobacteriia</taxon>
        <taxon>Flavobacteriales</taxon>
        <taxon>Weeksellaceae</taxon>
        <taxon>Chryseobacterium group</taxon>
        <taxon>Halpernia</taxon>
    </lineage>
</organism>
<sequence>MKNIRLFGIKNHLKLIILLLFIFSNFRAQTCGGTFGNPIFNETFGTVLSPNQIISPPLVAPASTNYQYVSIYPPNDGQYTITNQSGYAPWGFINSLDHTNDASGTYGNMLVVNASYSPGEFYRRRVSNLCSNQFYRFSAWILNLHGAGTNIIKPNVTFQIRTTSGAIIGSVSSGDIAEDSTWKNFSIDFKSDINSNAVDVVLINNSPGGNGNDLAIDDITFSPCGPSTSISADIPNVFTSGICDNSQAFQLTANLSTNTFLNVNYIWQKSSDNGFSWVDLTIPTSNPVVNIAAGSYQNGDQFRFIVGESANILSANCQVISTPITIKINGYPAAPTVSSPLNYCQNSVATSLTATGTNLLWYASATGGTGSTTAPTPNTSVTGTFSFWVSQVVNGCESPRSEIKVNINANPNAPIVSSPINYCQNSVATSLTATGTNLLWYASATGGTGSTTAPTPNTSVTGTFSFWVSQVVNGCESPRSEIKVNINANPNAPIVSSPINYCQNSAASALMATGTNLLWYTSATGGTGSATAPTPNTSVAGTFSFWVSQVVNGCESPRTEIKVLIKATPSAPTVSSPLNYCQNSVATSLTATGTNLLWYTSATGGTGSTTAPTPNTSIAGTFSFWVSQVVNGCESPRTEIKVLIKATPSAPTVSSPINYCQNSAASALTATGTNLLWYTSASGGTGSATAPTPNTSVAGTFSFWVSQVVNGCESPRSEIKVLIKATPSAPIVSSPINYCQNSAASALTATGTNLLWYTSATGGTGSSTTPTPNTSVAGTFSFWVSQVVNGCESPRSEIKVNINANPNAPIVSSAINYCQNSAASALTATGTNLLWYTSATGGTGSATAPTPNTSVAGTFSFWVSQVVNGCESPRSEIKVNINANPNEPIVSSPINYCQNSAASALTATGTNLLWYTSATGGTGSRTAPTPNTSVAGTFSFWVSQVVNGCESPRAEIKVEISPEPHSSTLVDATICNGQTIVLDAGSGFKSYEWNTTPPTFSQTLQVSKVGTYSVILTGNNGCSATQSVNVSAGETPTIVNIISTENAIEIIASGGNPPYSYSIDNQKTWQNSNVFTNLKAGIYTVFVKSQLNSCSISVETAVIFIPNVITPNNDSFNDVFKIKNIEYFPNAKIIIFDRFGKLIFQSSDIKNFTWDGRFLGRILPSGTFYYILDLGNDYKKTGWILLKNRN</sequence>
<feature type="domain" description="Ig-like" evidence="1">
    <location>
        <begin position="490"/>
        <end position="565"/>
    </location>
</feature>
<gene>
    <name evidence="2" type="ORF">SAMN05421847_1485</name>
</gene>
<feature type="domain" description="Ig-like" evidence="1">
    <location>
        <begin position="648"/>
        <end position="723"/>
    </location>
</feature>
<feature type="domain" description="Ig-like" evidence="1">
    <location>
        <begin position="806"/>
        <end position="882"/>
    </location>
</feature>
<feature type="domain" description="Ig-like" evidence="1">
    <location>
        <begin position="411"/>
        <end position="487"/>
    </location>
</feature>
<dbReference type="AlphaFoldDB" id="A0A1H5XNU1"/>
<feature type="domain" description="Ig-like" evidence="1">
    <location>
        <begin position="569"/>
        <end position="644"/>
    </location>
</feature>